<feature type="transmembrane region" description="Helical" evidence="1">
    <location>
        <begin position="20"/>
        <end position="46"/>
    </location>
</feature>
<evidence type="ECO:0000256" key="1">
    <source>
        <dbReference type="SAM" id="Phobius"/>
    </source>
</evidence>
<keyword evidence="1" id="KW-0472">Membrane</keyword>
<evidence type="ECO:0000313" key="2">
    <source>
        <dbReference type="EMBL" id="MFC3034002.1"/>
    </source>
</evidence>
<dbReference type="Proteomes" id="UP001595453">
    <property type="component" value="Unassembled WGS sequence"/>
</dbReference>
<name>A0ABV7CMU8_9GAMM</name>
<accession>A0ABV7CMU8</accession>
<comment type="caution">
    <text evidence="2">The sequence shown here is derived from an EMBL/GenBank/DDBJ whole genome shotgun (WGS) entry which is preliminary data.</text>
</comment>
<evidence type="ECO:0000313" key="3">
    <source>
        <dbReference type="Proteomes" id="UP001595453"/>
    </source>
</evidence>
<dbReference type="RefSeq" id="WP_377126451.1">
    <property type="nucleotide sequence ID" value="NZ_JBHRSD010000029.1"/>
</dbReference>
<dbReference type="EMBL" id="JBHRSD010000029">
    <property type="protein sequence ID" value="MFC3034002.1"/>
    <property type="molecule type" value="Genomic_DNA"/>
</dbReference>
<organism evidence="2 3">
    <name type="scientific">Pseudoalteromonas fenneropenaei</name>
    <dbReference type="NCBI Taxonomy" id="1737459"/>
    <lineage>
        <taxon>Bacteria</taxon>
        <taxon>Pseudomonadati</taxon>
        <taxon>Pseudomonadota</taxon>
        <taxon>Gammaproteobacteria</taxon>
        <taxon>Alteromonadales</taxon>
        <taxon>Pseudoalteromonadaceae</taxon>
        <taxon>Pseudoalteromonas</taxon>
    </lineage>
</organism>
<keyword evidence="3" id="KW-1185">Reference proteome</keyword>
<keyword evidence="1" id="KW-0812">Transmembrane</keyword>
<dbReference type="Pfam" id="PF14316">
    <property type="entry name" value="DUF4381"/>
    <property type="match status" value="1"/>
</dbReference>
<protein>
    <submittedName>
        <fullName evidence="2">DUF4381 domain-containing protein</fullName>
    </submittedName>
</protein>
<gene>
    <name evidence="2" type="ORF">ACFOEE_15930</name>
</gene>
<proteinExistence type="predicted"/>
<reference evidence="3" key="1">
    <citation type="journal article" date="2019" name="Int. J. Syst. Evol. Microbiol.">
        <title>The Global Catalogue of Microorganisms (GCM) 10K type strain sequencing project: providing services to taxonomists for standard genome sequencing and annotation.</title>
        <authorList>
            <consortium name="The Broad Institute Genomics Platform"/>
            <consortium name="The Broad Institute Genome Sequencing Center for Infectious Disease"/>
            <person name="Wu L."/>
            <person name="Ma J."/>
        </authorList>
    </citation>
    <scope>NUCLEOTIDE SEQUENCE [LARGE SCALE GENOMIC DNA]</scope>
    <source>
        <strain evidence="3">KCTC 42730</strain>
    </source>
</reference>
<dbReference type="InterPro" id="IPR025489">
    <property type="entry name" value="DUF4381"/>
</dbReference>
<keyword evidence="1" id="KW-1133">Transmembrane helix</keyword>
<sequence length="148" mass="17009">MQSSPLDALHDVLPPEQVSWWPLSPIAWLIVVAVLLLLGLTAWWLIRRYRFTAAKREAIKASTQLDNALALHTLLKRLTKHYYGIHYASQSQAQWQKILNHLAKADFSHNELQQLYSPSGAECLNAKLKLAIKHFKPHDKRLKEVLDV</sequence>